<dbReference type="RefSeq" id="WP_290280931.1">
    <property type="nucleotide sequence ID" value="NZ_JAUFQI010000001.1"/>
</dbReference>
<evidence type="ECO:0000313" key="1">
    <source>
        <dbReference type="EMBL" id="MFC3700204.1"/>
    </source>
</evidence>
<organism evidence="1 2">
    <name type="scientific">Reinekea marina</name>
    <dbReference type="NCBI Taxonomy" id="1310421"/>
    <lineage>
        <taxon>Bacteria</taxon>
        <taxon>Pseudomonadati</taxon>
        <taxon>Pseudomonadota</taxon>
        <taxon>Gammaproteobacteria</taxon>
        <taxon>Oceanospirillales</taxon>
        <taxon>Saccharospirillaceae</taxon>
        <taxon>Reinekea</taxon>
    </lineage>
</organism>
<sequence>MKTLVGDKKTFALECVTTSRNSNTGRVFLYINGLKFGQDEFNEELEAFFFRAIKSIKSMNSEYPDLITLSTEEFVNLCNCIYDDFESPHCDSFISHKENGSEIDWNTIFRAEHAFDDFTIGYVTKDKIEKIFIHQDDIFLNYVMEKGSFENLFIELSSIVLPMYSWNLITFETEVLPLK</sequence>
<dbReference type="EMBL" id="JBHRYN010000003">
    <property type="protein sequence ID" value="MFC3700204.1"/>
    <property type="molecule type" value="Genomic_DNA"/>
</dbReference>
<evidence type="ECO:0000313" key="2">
    <source>
        <dbReference type="Proteomes" id="UP001595710"/>
    </source>
</evidence>
<protein>
    <recommendedName>
        <fullName evidence="3">Immunity protein 42 of polymorphic toxin system</fullName>
    </recommendedName>
</protein>
<name>A0ABV7WPE5_9GAMM</name>
<comment type="caution">
    <text evidence="1">The sequence shown here is derived from an EMBL/GenBank/DDBJ whole genome shotgun (WGS) entry which is preliminary data.</text>
</comment>
<reference evidence="2" key="1">
    <citation type="journal article" date="2019" name="Int. J. Syst. Evol. Microbiol.">
        <title>The Global Catalogue of Microorganisms (GCM) 10K type strain sequencing project: providing services to taxonomists for standard genome sequencing and annotation.</title>
        <authorList>
            <consortium name="The Broad Institute Genomics Platform"/>
            <consortium name="The Broad Institute Genome Sequencing Center for Infectious Disease"/>
            <person name="Wu L."/>
            <person name="Ma J."/>
        </authorList>
    </citation>
    <scope>NUCLEOTIDE SEQUENCE [LARGE SCALE GENOMIC DNA]</scope>
    <source>
        <strain evidence="2">CECT 8288</strain>
    </source>
</reference>
<proteinExistence type="predicted"/>
<accession>A0ABV7WPE5</accession>
<gene>
    <name evidence="1" type="ORF">ACFOND_01025</name>
</gene>
<keyword evidence="2" id="KW-1185">Reference proteome</keyword>
<dbReference type="Proteomes" id="UP001595710">
    <property type="component" value="Unassembled WGS sequence"/>
</dbReference>
<evidence type="ECO:0008006" key="3">
    <source>
        <dbReference type="Google" id="ProtNLM"/>
    </source>
</evidence>